<reference evidence="3 4" key="1">
    <citation type="submission" date="2021-02" db="EMBL/GenBank/DDBJ databases">
        <authorList>
            <person name="Lee D.-H."/>
        </authorList>
    </citation>
    <scope>NUCLEOTIDE SEQUENCE [LARGE SCALE GENOMIC DNA]</scope>
    <source>
        <strain evidence="3 4">UL073</strain>
    </source>
</reference>
<comment type="caution">
    <text evidence="3">The sequence shown here is derived from an EMBL/GenBank/DDBJ whole genome shotgun (WGS) entry which is preliminary data.</text>
</comment>
<keyword evidence="4" id="KW-1185">Reference proteome</keyword>
<keyword evidence="1" id="KW-0732">Signal</keyword>
<dbReference type="Gene3D" id="2.40.160.100">
    <property type="match status" value="1"/>
</dbReference>
<feature type="chain" id="PRO_5046031085" evidence="1">
    <location>
        <begin position="25"/>
        <end position="486"/>
    </location>
</feature>
<evidence type="ECO:0000259" key="2">
    <source>
        <dbReference type="Pfam" id="PF13372"/>
    </source>
</evidence>
<evidence type="ECO:0000313" key="3">
    <source>
        <dbReference type="EMBL" id="MBM7059428.1"/>
    </source>
</evidence>
<dbReference type="RefSeq" id="WP_204914289.1">
    <property type="nucleotide sequence ID" value="NZ_JAFEUP010000001.1"/>
</dbReference>
<dbReference type="Pfam" id="PF13372">
    <property type="entry name" value="Alginate_exp"/>
    <property type="match status" value="1"/>
</dbReference>
<accession>A0ABS2I9U7</accession>
<feature type="domain" description="Alginate export" evidence="2">
    <location>
        <begin position="30"/>
        <end position="481"/>
    </location>
</feature>
<dbReference type="InterPro" id="IPR025388">
    <property type="entry name" value="Alginate_export_dom"/>
</dbReference>
<dbReference type="EMBL" id="JAFEUP010000001">
    <property type="protein sequence ID" value="MBM7059428.1"/>
    <property type="molecule type" value="Genomic_DNA"/>
</dbReference>
<protein>
    <submittedName>
        <fullName evidence="3">Alginate export family protein</fullName>
    </submittedName>
</protein>
<organism evidence="3 4">
    <name type="scientific">Zestomonas insulae</name>
    <dbReference type="NCBI Taxonomy" id="2809017"/>
    <lineage>
        <taxon>Bacteria</taxon>
        <taxon>Pseudomonadati</taxon>
        <taxon>Pseudomonadota</taxon>
        <taxon>Gammaproteobacteria</taxon>
        <taxon>Pseudomonadales</taxon>
        <taxon>Pseudomonadaceae</taxon>
        <taxon>Zestomonas</taxon>
    </lineage>
</organism>
<dbReference type="InterPro" id="IPR053728">
    <property type="entry name" value="Alginate_Permeability_Chnl"/>
</dbReference>
<gene>
    <name evidence="3" type="ORF">JQX08_01790</name>
</gene>
<proteinExistence type="predicted"/>
<dbReference type="Proteomes" id="UP000717995">
    <property type="component" value="Unassembled WGS sequence"/>
</dbReference>
<sequence length="486" mass="53642">MKHTGSMRLAVGVAVALSSMPLWAALSADKNFGLDVKITAQSEDDRDLGTRDGGDVNGLGLDLRPWVYGQRGAWSGYVMAQAVAATDIIETDTLQSDSIVAEGEEGIDDSREPEKNYLALREFWVDYSGLTAYPGEHLRLGRQRVRSDDSTWWDTNIEAVHWVFDTTLLRAQLGAAERFSDYRTDIDDLDPKDEDRLHLFGALSGQWTPGHWVGVKVEHAQDDGDLADVGETVDDLSKTTRGDLTWLGINADSDYFNPRNTRPLSYWAQAIWMSGDVDTATQANLGGQRVVTGKTSGHADAWATDLGLRWNVDDWRFGGGYARASGGTDDDGDSDQFVQTGLQSNRSNFTGTRSRVHRFGEAFRGELSNLQVATLFGAWQLRDEYDASLVYHRFWRVDDEAPTGDAGLSAALEDGEKDLGQEVDVVLTRYFKQGLLPAGLASTLSLEDEPSALVRLRGGLFFAGDAYGDDADSTMHRVFVDVVWRF</sequence>
<feature type="signal peptide" evidence="1">
    <location>
        <begin position="1"/>
        <end position="24"/>
    </location>
</feature>
<evidence type="ECO:0000313" key="4">
    <source>
        <dbReference type="Proteomes" id="UP000717995"/>
    </source>
</evidence>
<name>A0ABS2I9U7_9GAMM</name>
<evidence type="ECO:0000256" key="1">
    <source>
        <dbReference type="SAM" id="SignalP"/>
    </source>
</evidence>